<keyword evidence="2" id="KW-1185">Reference proteome</keyword>
<evidence type="ECO:0000256" key="1">
    <source>
        <dbReference type="SAM" id="MobiDB-lite"/>
    </source>
</evidence>
<feature type="compositionally biased region" description="Polar residues" evidence="1">
    <location>
        <begin position="65"/>
        <end position="78"/>
    </location>
</feature>
<name>A0A1I8BY11_MELHA</name>
<dbReference type="WBParaSite" id="MhA1_Contig737.frz3.gene16">
    <property type="protein sequence ID" value="MhA1_Contig737.frz3.gene16"/>
    <property type="gene ID" value="MhA1_Contig737.frz3.gene16"/>
</dbReference>
<proteinExistence type="predicted"/>
<evidence type="ECO:0000313" key="3">
    <source>
        <dbReference type="WBParaSite" id="MhA1_Contig737.frz3.gene16"/>
    </source>
</evidence>
<dbReference type="AlphaFoldDB" id="A0A1I8BY11"/>
<sequence>MSSLLNVENNQNNSTAPPGWNDPPPTTTINQSSLNNRIHLHKLRRPVDPSIQSSNSNTPERDLSLTPNNNSHFHQSRSFPQLTKPELLVQGLGTHPGSAFTPTSAGSLLSTANCSSPSMSMGHFAGNSHGTIPPPPVILPASHSQLNIQQLTANSLQSMAPNLPQPLPPFIQSIPTAVSVWSYFRKRDPSATAILSHSNQQGLPPFYHPVPNGQFNLINQQQIVSEMPSITTMMSGEEATTQSIGQQPMIFSPPNIVPQCRPTTQPIPTDYRTPIKAAGDVSLSGPQLATFLTKAALLLPQGPMCEGILLRIKQFEDLVQTRQISEPCLKKLNFVVDALDRHVYDEAGQFFEQMLVNYTDDCTIGGWAHGIRLLIHELRKTQLPNIRSHSAGTRNH</sequence>
<dbReference type="Proteomes" id="UP000095281">
    <property type="component" value="Unplaced"/>
</dbReference>
<protein>
    <submittedName>
        <fullName evidence="3">SRA1/Sec31 domain-containing protein</fullName>
    </submittedName>
</protein>
<feature type="compositionally biased region" description="Polar residues" evidence="1">
    <location>
        <begin position="1"/>
        <end position="16"/>
    </location>
</feature>
<accession>A0A1I8BY11</accession>
<organism evidence="2 3">
    <name type="scientific">Meloidogyne hapla</name>
    <name type="common">Root-knot nematode worm</name>
    <dbReference type="NCBI Taxonomy" id="6305"/>
    <lineage>
        <taxon>Eukaryota</taxon>
        <taxon>Metazoa</taxon>
        <taxon>Ecdysozoa</taxon>
        <taxon>Nematoda</taxon>
        <taxon>Chromadorea</taxon>
        <taxon>Rhabditida</taxon>
        <taxon>Tylenchina</taxon>
        <taxon>Tylenchomorpha</taxon>
        <taxon>Tylenchoidea</taxon>
        <taxon>Meloidogynidae</taxon>
        <taxon>Meloidogyninae</taxon>
        <taxon>Meloidogyne</taxon>
    </lineage>
</organism>
<dbReference type="Gene3D" id="1.20.940.10">
    <property type="entry name" value="Functional domain of the splicing factor Prp18"/>
    <property type="match status" value="1"/>
</dbReference>
<reference evidence="3" key="1">
    <citation type="submission" date="2016-11" db="UniProtKB">
        <authorList>
            <consortium name="WormBaseParasite"/>
        </authorList>
    </citation>
    <scope>IDENTIFICATION</scope>
</reference>
<feature type="region of interest" description="Disordered" evidence="1">
    <location>
        <begin position="1"/>
        <end position="31"/>
    </location>
</feature>
<evidence type="ECO:0000313" key="2">
    <source>
        <dbReference type="Proteomes" id="UP000095281"/>
    </source>
</evidence>
<feature type="region of interest" description="Disordered" evidence="1">
    <location>
        <begin position="44"/>
        <end position="78"/>
    </location>
</feature>